<dbReference type="InterPro" id="IPR014469">
    <property type="entry name" value="DUF2271"/>
</dbReference>
<sequence>MSGQWKTTAVAVWLVLGAGSAAAAEFRVDVTVPALAVAEYHRPYVAVWVETEKGRHQQNLALWYDQELKDNEGTKWLKDLRLWWRRSGRSLEFPVDGLSGATRPVGTHTLSFAADSPQLATLPAGNYQLVVEAVREVGGREVLRLPFSWPASTQQQALQGQHELGSVTLNITP</sequence>
<comment type="caution">
    <text evidence="2">The sequence shown here is derived from an EMBL/GenBank/DDBJ whole genome shotgun (WGS) entry which is preliminary data.</text>
</comment>
<dbReference type="AlphaFoldDB" id="A0A2P8EYX3"/>
<dbReference type="OrthoDB" id="195316at2"/>
<evidence type="ECO:0008006" key="4">
    <source>
        <dbReference type="Google" id="ProtNLM"/>
    </source>
</evidence>
<evidence type="ECO:0000313" key="2">
    <source>
        <dbReference type="EMBL" id="PSL14645.1"/>
    </source>
</evidence>
<protein>
    <recommendedName>
        <fullName evidence="4">DUF2271 domain-containing protein</fullName>
    </recommendedName>
</protein>
<feature type="chain" id="PRO_5015113819" description="DUF2271 domain-containing protein" evidence="1">
    <location>
        <begin position="24"/>
        <end position="173"/>
    </location>
</feature>
<keyword evidence="1" id="KW-0732">Signal</keyword>
<keyword evidence="3" id="KW-1185">Reference proteome</keyword>
<accession>A0A2P8EYX3</accession>
<evidence type="ECO:0000256" key="1">
    <source>
        <dbReference type="SAM" id="SignalP"/>
    </source>
</evidence>
<dbReference type="Proteomes" id="UP000242133">
    <property type="component" value="Unassembled WGS sequence"/>
</dbReference>
<evidence type="ECO:0000313" key="3">
    <source>
        <dbReference type="Proteomes" id="UP000242133"/>
    </source>
</evidence>
<dbReference type="Pfam" id="PF10029">
    <property type="entry name" value="DUF2271"/>
    <property type="match status" value="1"/>
</dbReference>
<name>A0A2P8EYX3_9GAMM</name>
<gene>
    <name evidence="2" type="ORF">CLV44_10796</name>
</gene>
<organism evidence="2 3">
    <name type="scientific">Marinobacterium halophilum</name>
    <dbReference type="NCBI Taxonomy" id="267374"/>
    <lineage>
        <taxon>Bacteria</taxon>
        <taxon>Pseudomonadati</taxon>
        <taxon>Pseudomonadota</taxon>
        <taxon>Gammaproteobacteria</taxon>
        <taxon>Oceanospirillales</taxon>
        <taxon>Oceanospirillaceae</taxon>
        <taxon>Marinobacterium</taxon>
    </lineage>
</organism>
<proteinExistence type="predicted"/>
<feature type="signal peptide" evidence="1">
    <location>
        <begin position="1"/>
        <end position="23"/>
    </location>
</feature>
<dbReference type="EMBL" id="PYGI01000007">
    <property type="protein sequence ID" value="PSL14645.1"/>
    <property type="molecule type" value="Genomic_DNA"/>
</dbReference>
<dbReference type="PIRSF" id="PIRSF014995">
    <property type="entry name" value="UCP014995"/>
    <property type="match status" value="1"/>
</dbReference>
<dbReference type="RefSeq" id="WP_106591290.1">
    <property type="nucleotide sequence ID" value="NZ_PYGI01000007.1"/>
</dbReference>
<reference evidence="2 3" key="1">
    <citation type="submission" date="2018-03" db="EMBL/GenBank/DDBJ databases">
        <title>Genomic Encyclopedia of Archaeal and Bacterial Type Strains, Phase II (KMG-II): from individual species to whole genera.</title>
        <authorList>
            <person name="Goeker M."/>
        </authorList>
    </citation>
    <scope>NUCLEOTIDE SEQUENCE [LARGE SCALE GENOMIC DNA]</scope>
    <source>
        <strain evidence="2 3">DSM 17586</strain>
    </source>
</reference>